<evidence type="ECO:0000313" key="7">
    <source>
        <dbReference type="Proteomes" id="UP000274131"/>
    </source>
</evidence>
<dbReference type="WBParaSite" id="EVEC_0000157901-mRNA-1">
    <property type="protein sequence ID" value="EVEC_0000157901-mRNA-1"/>
    <property type="gene ID" value="EVEC_0000157901"/>
</dbReference>
<feature type="domain" description="EIPR1-like beta-propeller" evidence="5">
    <location>
        <begin position="7"/>
        <end position="284"/>
    </location>
</feature>
<dbReference type="PANTHER" id="PTHR14205:SF15">
    <property type="entry name" value="EARP AND GARP COMPLEX-INTERACTING PROTEIN 1"/>
    <property type="match status" value="1"/>
</dbReference>
<dbReference type="InterPro" id="IPR015943">
    <property type="entry name" value="WD40/YVTN_repeat-like_dom_sf"/>
</dbReference>
<dbReference type="Gene3D" id="2.130.10.10">
    <property type="entry name" value="YVTN repeat-like/Quinoprotein amine dehydrogenase"/>
    <property type="match status" value="1"/>
</dbReference>
<accession>A0A0N4UVU4</accession>
<dbReference type="Proteomes" id="UP000274131">
    <property type="component" value="Unassembled WGS sequence"/>
</dbReference>
<name>A0A0N4UVU4_ENTVE</name>
<dbReference type="AlphaFoldDB" id="A0A0N4UVU4"/>
<dbReference type="SUPFAM" id="SSF50978">
    <property type="entry name" value="WD40 repeat-like"/>
    <property type="match status" value="1"/>
</dbReference>
<keyword evidence="3" id="KW-0677">Repeat</keyword>
<keyword evidence="2 4" id="KW-0853">WD repeat</keyword>
<reference evidence="8" key="1">
    <citation type="submission" date="2017-02" db="UniProtKB">
        <authorList>
            <consortium name="WormBaseParasite"/>
        </authorList>
    </citation>
    <scope>IDENTIFICATION</scope>
</reference>
<dbReference type="InterPro" id="IPR040323">
    <property type="entry name" value="EIPR1"/>
</dbReference>
<sequence>MISEPLSLMYGIDLQTRCLVAVPAEPERTYFLVGTLSLKQENQVFTVKSFVLSVLEVDDDWLQISKRTFPHPAGEIWHIASSPTDQNVAATCYCNYNDGIKSGASLWRLDYTNNTLSLITSSPGGLGGKCYAFEFHPDGNKAAIAVNKGIYFVDLEQSMEIKDSINSESKSNIRAVSWNPHSGGNMIAAVYDSTVKGIDSRSLQDAFVIDNANVPNVRNLDFNPNVQYTLATCGDDCKVAIWDTRNTTQRLKTLEDHSHWVWSVKFNPIHDQLILSAGSDARLFLNCVSSVSSEALHPLDVSAEDTETEVHKKLGDERLEKVEEHEESVYACAWAGNDPWVFASLSYDGRLIISRVKRHHKYAILRLW</sequence>
<evidence type="ECO:0000256" key="3">
    <source>
        <dbReference type="ARBA" id="ARBA00022737"/>
    </source>
</evidence>
<evidence type="ECO:0000259" key="5">
    <source>
        <dbReference type="Pfam" id="PF23609"/>
    </source>
</evidence>
<proteinExistence type="inferred from homology"/>
<dbReference type="Pfam" id="PF00400">
    <property type="entry name" value="WD40"/>
    <property type="match status" value="1"/>
</dbReference>
<evidence type="ECO:0000256" key="1">
    <source>
        <dbReference type="ARBA" id="ARBA00005672"/>
    </source>
</evidence>
<protein>
    <submittedName>
        <fullName evidence="8">WD_REPEATS_REGION domain-containing protein</fullName>
    </submittedName>
</protein>
<dbReference type="PANTHER" id="PTHR14205">
    <property type="entry name" value="WD-REPEAT PROTEIN"/>
    <property type="match status" value="1"/>
</dbReference>
<dbReference type="Pfam" id="PF23609">
    <property type="entry name" value="Beta-prop_EIPR1"/>
    <property type="match status" value="1"/>
</dbReference>
<reference evidence="6 7" key="2">
    <citation type="submission" date="2018-10" db="EMBL/GenBank/DDBJ databases">
        <authorList>
            <consortium name="Pathogen Informatics"/>
        </authorList>
    </citation>
    <scope>NUCLEOTIDE SEQUENCE [LARGE SCALE GENOMIC DNA]</scope>
</reference>
<evidence type="ECO:0000313" key="8">
    <source>
        <dbReference type="WBParaSite" id="EVEC_0000157901-mRNA-1"/>
    </source>
</evidence>
<dbReference type="SMART" id="SM00320">
    <property type="entry name" value="WD40"/>
    <property type="match status" value="6"/>
</dbReference>
<dbReference type="InterPro" id="IPR059104">
    <property type="entry name" value="Beta-prop_EIPR1-like"/>
</dbReference>
<comment type="similarity">
    <text evidence="1">Belongs to the WD repeat EIPR1 family.</text>
</comment>
<dbReference type="EMBL" id="UXUI01007194">
    <property type="protein sequence ID" value="VDD86144.1"/>
    <property type="molecule type" value="Genomic_DNA"/>
</dbReference>
<keyword evidence="7" id="KW-1185">Reference proteome</keyword>
<dbReference type="InterPro" id="IPR036322">
    <property type="entry name" value="WD40_repeat_dom_sf"/>
</dbReference>
<dbReference type="GO" id="GO:0016567">
    <property type="term" value="P:protein ubiquitination"/>
    <property type="evidence" value="ECO:0007669"/>
    <property type="project" value="TreeGrafter"/>
</dbReference>
<evidence type="ECO:0000256" key="4">
    <source>
        <dbReference type="PROSITE-ProRule" id="PRU00221"/>
    </source>
</evidence>
<feature type="repeat" description="WD" evidence="4">
    <location>
        <begin position="210"/>
        <end position="252"/>
    </location>
</feature>
<dbReference type="InterPro" id="IPR019775">
    <property type="entry name" value="WD40_repeat_CS"/>
</dbReference>
<dbReference type="InterPro" id="IPR001680">
    <property type="entry name" value="WD40_rpt"/>
</dbReference>
<evidence type="ECO:0000313" key="6">
    <source>
        <dbReference type="EMBL" id="VDD86144.1"/>
    </source>
</evidence>
<dbReference type="STRING" id="51028.A0A0N4UVU4"/>
<dbReference type="PROSITE" id="PS00678">
    <property type="entry name" value="WD_REPEATS_1"/>
    <property type="match status" value="1"/>
</dbReference>
<gene>
    <name evidence="6" type="ORF">EVEC_LOCUS1287</name>
</gene>
<evidence type="ECO:0000256" key="2">
    <source>
        <dbReference type="ARBA" id="ARBA00022574"/>
    </source>
</evidence>
<dbReference type="OrthoDB" id="196957at2759"/>
<dbReference type="PROSITE" id="PS50082">
    <property type="entry name" value="WD_REPEATS_2"/>
    <property type="match status" value="1"/>
</dbReference>
<organism evidence="8">
    <name type="scientific">Enterobius vermicularis</name>
    <name type="common">Human pinworm</name>
    <dbReference type="NCBI Taxonomy" id="51028"/>
    <lineage>
        <taxon>Eukaryota</taxon>
        <taxon>Metazoa</taxon>
        <taxon>Ecdysozoa</taxon>
        <taxon>Nematoda</taxon>
        <taxon>Chromadorea</taxon>
        <taxon>Rhabditida</taxon>
        <taxon>Spirurina</taxon>
        <taxon>Oxyuridomorpha</taxon>
        <taxon>Oxyuroidea</taxon>
        <taxon>Oxyuridae</taxon>
        <taxon>Enterobius</taxon>
    </lineage>
</organism>